<dbReference type="GeneID" id="8301771"/>
<proteinExistence type="predicted"/>
<organism evidence="3 4">
    <name type="scientific">Candida tropicalis (strain ATCC MYA-3404 / T1)</name>
    <name type="common">Yeast</name>
    <dbReference type="NCBI Taxonomy" id="294747"/>
    <lineage>
        <taxon>Eukaryota</taxon>
        <taxon>Fungi</taxon>
        <taxon>Dikarya</taxon>
        <taxon>Ascomycota</taxon>
        <taxon>Saccharomycotina</taxon>
        <taxon>Pichiomycetes</taxon>
        <taxon>Debaryomycetaceae</taxon>
        <taxon>Candida/Lodderomyces clade</taxon>
        <taxon>Candida</taxon>
    </lineage>
</organism>
<dbReference type="AlphaFoldDB" id="C5MA18"/>
<keyword evidence="4" id="KW-1185">Reference proteome</keyword>
<feature type="transmembrane region" description="Helical" evidence="2">
    <location>
        <begin position="168"/>
        <end position="185"/>
    </location>
</feature>
<keyword evidence="2" id="KW-0472">Membrane</keyword>
<gene>
    <name evidence="3" type="ORF">CTRG_02330</name>
</gene>
<reference evidence="3 4" key="1">
    <citation type="journal article" date="2009" name="Nature">
        <title>Evolution of pathogenicity and sexual reproduction in eight Candida genomes.</title>
        <authorList>
            <person name="Butler G."/>
            <person name="Rasmussen M.D."/>
            <person name="Lin M.F."/>
            <person name="Santos M.A."/>
            <person name="Sakthikumar S."/>
            <person name="Munro C.A."/>
            <person name="Rheinbay E."/>
            <person name="Grabherr M."/>
            <person name="Forche A."/>
            <person name="Reedy J.L."/>
            <person name="Agrafioti I."/>
            <person name="Arnaud M.B."/>
            <person name="Bates S."/>
            <person name="Brown A.J."/>
            <person name="Brunke S."/>
            <person name="Costanzo M.C."/>
            <person name="Fitzpatrick D.A."/>
            <person name="de Groot P.W."/>
            <person name="Harris D."/>
            <person name="Hoyer L.L."/>
            <person name="Hube B."/>
            <person name="Klis F.M."/>
            <person name="Kodira C."/>
            <person name="Lennard N."/>
            <person name="Logue M.E."/>
            <person name="Martin R."/>
            <person name="Neiman A.M."/>
            <person name="Nikolaou E."/>
            <person name="Quail M.A."/>
            <person name="Quinn J."/>
            <person name="Santos M.C."/>
            <person name="Schmitzberger F.F."/>
            <person name="Sherlock G."/>
            <person name="Shah P."/>
            <person name="Silverstein K.A."/>
            <person name="Skrzypek M.S."/>
            <person name="Soll D."/>
            <person name="Staggs R."/>
            <person name="Stansfield I."/>
            <person name="Stumpf M.P."/>
            <person name="Sudbery P.E."/>
            <person name="Srikantha T."/>
            <person name="Zeng Q."/>
            <person name="Berman J."/>
            <person name="Berriman M."/>
            <person name="Heitman J."/>
            <person name="Gow N.A."/>
            <person name="Lorenz M.C."/>
            <person name="Birren B.W."/>
            <person name="Kellis M."/>
            <person name="Cuomo C.A."/>
        </authorList>
    </citation>
    <scope>NUCLEOTIDE SEQUENCE [LARGE SCALE GENOMIC DNA]</scope>
    <source>
        <strain evidence="4">ATCC MYA-3404 / T1</strain>
    </source>
</reference>
<evidence type="ECO:0000313" key="4">
    <source>
        <dbReference type="Proteomes" id="UP000002037"/>
    </source>
</evidence>
<feature type="compositionally biased region" description="Basic and acidic residues" evidence="1">
    <location>
        <begin position="68"/>
        <end position="77"/>
    </location>
</feature>
<keyword evidence="2" id="KW-0812">Transmembrane</keyword>
<evidence type="ECO:0000313" key="3">
    <source>
        <dbReference type="EMBL" id="EER33512.1"/>
    </source>
</evidence>
<dbReference type="OrthoDB" id="10526463at2759"/>
<dbReference type="Proteomes" id="UP000002037">
    <property type="component" value="Unassembled WGS sequence"/>
</dbReference>
<evidence type="ECO:0000256" key="1">
    <source>
        <dbReference type="SAM" id="MobiDB-lite"/>
    </source>
</evidence>
<protein>
    <submittedName>
        <fullName evidence="3">Uncharacterized protein</fullName>
    </submittedName>
</protein>
<dbReference type="RefSeq" id="XP_002548033.1">
    <property type="nucleotide sequence ID" value="XM_002547987.1"/>
</dbReference>
<feature type="compositionally biased region" description="Basic and acidic residues" evidence="1">
    <location>
        <begin position="139"/>
        <end position="149"/>
    </location>
</feature>
<dbReference type="VEuPathDB" id="FungiDB:CTRG_02330"/>
<dbReference type="EMBL" id="GG692397">
    <property type="protein sequence ID" value="EER33512.1"/>
    <property type="molecule type" value="Genomic_DNA"/>
</dbReference>
<feature type="compositionally biased region" description="Basic residues" evidence="1">
    <location>
        <begin position="108"/>
        <end position="124"/>
    </location>
</feature>
<name>C5MA18_CANTT</name>
<sequence>MIVLKQSKSILNKVLPIDLSHDDNNKSDISRKSSIHDARTTINEIQHNHNHTNTNGHGHGIYSPLPGDSRRNSREIKFNLINPDISSPSPPSSVPSSGDEGISPTRKNSSRKSSRKNSVRRPRRNSATNKSDTNAAFKKTKEVSSDSKIEPPVADKNAKDVVNELTKFDWILIGIIIFLVLLIYYF</sequence>
<keyword evidence="2" id="KW-1133">Transmembrane helix</keyword>
<evidence type="ECO:0000256" key="2">
    <source>
        <dbReference type="SAM" id="Phobius"/>
    </source>
</evidence>
<dbReference type="KEGG" id="ctp:CTRG_02330"/>
<feature type="region of interest" description="Disordered" evidence="1">
    <location>
        <begin position="48"/>
        <end position="153"/>
    </location>
</feature>
<dbReference type="HOGENOM" id="CLU_1610534_0_0_1"/>
<accession>C5MA18</accession>